<comment type="subcellular location">
    <subcellularLocation>
        <location evidence="1">Mitochondrion</location>
    </subcellularLocation>
</comment>
<dbReference type="GO" id="GO:0005739">
    <property type="term" value="C:mitochondrion"/>
    <property type="evidence" value="ECO:0007669"/>
    <property type="project" value="UniProtKB-SubCell"/>
</dbReference>
<dbReference type="Proteomes" id="UP000887226">
    <property type="component" value="Unassembled WGS sequence"/>
</dbReference>
<feature type="domain" description="Ribosomal protein mS38 C-terminal" evidence="6">
    <location>
        <begin position="369"/>
        <end position="402"/>
    </location>
</feature>
<keyword evidence="8" id="KW-1185">Reference proteome</keyword>
<evidence type="ECO:0000256" key="4">
    <source>
        <dbReference type="ARBA" id="ARBA00035682"/>
    </source>
</evidence>
<comment type="caution">
    <text evidence="7">The sequence shown here is derived from an EMBL/GenBank/DDBJ whole genome shotgun (WGS) entry which is preliminary data.</text>
</comment>
<dbReference type="EMBL" id="MU254070">
    <property type="protein sequence ID" value="KAG9242474.1"/>
    <property type="molecule type" value="Genomic_DNA"/>
</dbReference>
<dbReference type="AlphaFoldDB" id="A0A9P8CCZ4"/>
<evidence type="ECO:0000256" key="2">
    <source>
        <dbReference type="ARBA" id="ARBA00023128"/>
    </source>
</evidence>
<organism evidence="7 8">
    <name type="scientific">Calycina marina</name>
    <dbReference type="NCBI Taxonomy" id="1763456"/>
    <lineage>
        <taxon>Eukaryota</taxon>
        <taxon>Fungi</taxon>
        <taxon>Dikarya</taxon>
        <taxon>Ascomycota</taxon>
        <taxon>Pezizomycotina</taxon>
        <taxon>Leotiomycetes</taxon>
        <taxon>Helotiales</taxon>
        <taxon>Pezizellaceae</taxon>
        <taxon>Calycina</taxon>
    </lineage>
</organism>
<feature type="compositionally biased region" description="Basic and acidic residues" evidence="5">
    <location>
        <begin position="78"/>
        <end position="97"/>
    </location>
</feature>
<evidence type="ECO:0000256" key="3">
    <source>
        <dbReference type="ARBA" id="ARBA00035647"/>
    </source>
</evidence>
<proteinExistence type="inferred from homology"/>
<feature type="region of interest" description="Disordered" evidence="5">
    <location>
        <begin position="41"/>
        <end position="114"/>
    </location>
</feature>
<feature type="compositionally biased region" description="Basic residues" evidence="5">
    <location>
        <begin position="104"/>
        <end position="113"/>
    </location>
</feature>
<evidence type="ECO:0000256" key="5">
    <source>
        <dbReference type="SAM" id="MobiDB-lite"/>
    </source>
</evidence>
<comment type="similarity">
    <text evidence="3">Belongs to the mitochondrion-specific ribosomal protein mS38 family.</text>
</comment>
<evidence type="ECO:0000259" key="6">
    <source>
        <dbReference type="SMART" id="SM01155"/>
    </source>
</evidence>
<evidence type="ECO:0000313" key="8">
    <source>
        <dbReference type="Proteomes" id="UP000887226"/>
    </source>
</evidence>
<dbReference type="OrthoDB" id="5364404at2759"/>
<keyword evidence="2" id="KW-0496">Mitochondrion</keyword>
<accession>A0A9P8CCZ4</accession>
<dbReference type="Pfam" id="PF08213">
    <property type="entry name" value="COX24_C"/>
    <property type="match status" value="1"/>
</dbReference>
<dbReference type="SMART" id="SM01155">
    <property type="entry name" value="DUF1713"/>
    <property type="match status" value="1"/>
</dbReference>
<feature type="compositionally biased region" description="Low complexity" evidence="5">
    <location>
        <begin position="47"/>
        <end position="59"/>
    </location>
</feature>
<reference evidence="7" key="1">
    <citation type="journal article" date="2021" name="IMA Fungus">
        <title>Genomic characterization of three marine fungi, including Emericellopsis atlantica sp. nov. with signatures of a generalist lifestyle and marine biomass degradation.</title>
        <authorList>
            <person name="Hagestad O.C."/>
            <person name="Hou L."/>
            <person name="Andersen J.H."/>
            <person name="Hansen E.H."/>
            <person name="Altermark B."/>
            <person name="Li C."/>
            <person name="Kuhnert E."/>
            <person name="Cox R.J."/>
            <person name="Crous P.W."/>
            <person name="Spatafora J.W."/>
            <person name="Lail K."/>
            <person name="Amirebrahimi M."/>
            <person name="Lipzen A."/>
            <person name="Pangilinan J."/>
            <person name="Andreopoulos W."/>
            <person name="Hayes R.D."/>
            <person name="Ng V."/>
            <person name="Grigoriev I.V."/>
            <person name="Jackson S.A."/>
            <person name="Sutton T.D.S."/>
            <person name="Dobson A.D.W."/>
            <person name="Rama T."/>
        </authorList>
    </citation>
    <scope>NUCLEOTIDE SEQUENCE</scope>
    <source>
        <strain evidence="7">TRa3180A</strain>
    </source>
</reference>
<evidence type="ECO:0000256" key="1">
    <source>
        <dbReference type="ARBA" id="ARBA00004173"/>
    </source>
</evidence>
<evidence type="ECO:0000313" key="7">
    <source>
        <dbReference type="EMBL" id="KAG9242474.1"/>
    </source>
</evidence>
<sequence length="403" mass="44664">MFSSSVRRVGLIAPQVPIIATFTSSAPRAVAVSTALSYRSHQRRLSSSKPSNPSDGSNGDSTGQNVVAQPHPSRLLKKKLEDEGKLGHKVDGEKDIDAGIASKPQKKGRKKAKAASDKAFADVSQHCAQTLVNDKTVESLSHELYNVYPVPNTDHIAPSQIAQANFFSLHRPISITMSIPQPVTEDAFATIFKPWPKPNTGDVVATITNTLKNLDDSAAQMKATKSMGAGPRQAQWNAEPEVISEGGSAQSQQKQVMQLDELPQETKLEFPKHILTGTYQPFHPPPPPVPQHTLDSLAAGAETVEPQLRRYTTVVTIDESTDANGEVTYAAHSSPLLQQESIILPTRFLQRMHIRQINSRIRHEEQGFFAISVKRQRKLKMKKHKYKKLMKRTRTLRRKLDRT</sequence>
<protein>
    <recommendedName>
        <fullName evidence="4">Small ribosomal subunit protein mS38</fullName>
    </recommendedName>
</protein>
<dbReference type="PANTHER" id="PTHR32035">
    <property type="entry name" value="AURORA KINASE A-INTERACTING PROTEIN"/>
    <property type="match status" value="1"/>
</dbReference>
<dbReference type="PANTHER" id="PTHR32035:SF3">
    <property type="entry name" value="SMALL RIBOSOMAL SUBUNIT PROTEIN MS38"/>
    <property type="match status" value="1"/>
</dbReference>
<gene>
    <name evidence="7" type="ORF">BJ878DRAFT_569300</name>
</gene>
<dbReference type="InterPro" id="IPR013177">
    <property type="entry name" value="Ribosomal_mS38_C"/>
</dbReference>
<name>A0A9P8CCZ4_9HELO</name>